<evidence type="ECO:0000313" key="2">
    <source>
        <dbReference type="EMBL" id="KAJ8357015.1"/>
    </source>
</evidence>
<comment type="caution">
    <text evidence="2">The sequence shown here is derived from an EMBL/GenBank/DDBJ whole genome shotgun (WGS) entry which is preliminary data.</text>
</comment>
<evidence type="ECO:0000256" key="1">
    <source>
        <dbReference type="SAM" id="MobiDB-lite"/>
    </source>
</evidence>
<name>A0A9Q1FEY4_SYNKA</name>
<accession>A0A9Q1FEY4</accession>
<keyword evidence="3" id="KW-1185">Reference proteome</keyword>
<proteinExistence type="predicted"/>
<reference evidence="2" key="1">
    <citation type="journal article" date="2023" name="Science">
        <title>Genome structures resolve the early diversification of teleost fishes.</title>
        <authorList>
            <person name="Parey E."/>
            <person name="Louis A."/>
            <person name="Montfort J."/>
            <person name="Bouchez O."/>
            <person name="Roques C."/>
            <person name="Iampietro C."/>
            <person name="Lluch J."/>
            <person name="Castinel A."/>
            <person name="Donnadieu C."/>
            <person name="Desvignes T."/>
            <person name="Floi Bucao C."/>
            <person name="Jouanno E."/>
            <person name="Wen M."/>
            <person name="Mejri S."/>
            <person name="Dirks R."/>
            <person name="Jansen H."/>
            <person name="Henkel C."/>
            <person name="Chen W.J."/>
            <person name="Zahm M."/>
            <person name="Cabau C."/>
            <person name="Klopp C."/>
            <person name="Thompson A.W."/>
            <person name="Robinson-Rechavi M."/>
            <person name="Braasch I."/>
            <person name="Lecointre G."/>
            <person name="Bobe J."/>
            <person name="Postlethwait J.H."/>
            <person name="Berthelot C."/>
            <person name="Roest Crollius H."/>
            <person name="Guiguen Y."/>
        </authorList>
    </citation>
    <scope>NUCLEOTIDE SEQUENCE</scope>
    <source>
        <strain evidence="2">WJC10195</strain>
    </source>
</reference>
<dbReference type="EMBL" id="JAINUF010000006">
    <property type="protein sequence ID" value="KAJ8357015.1"/>
    <property type="molecule type" value="Genomic_DNA"/>
</dbReference>
<sequence length="100" mass="11104">MELLDTRLVNLLGHKRRHPPPPISLVNAPNSKSIKLLSYHKPSGPRGQPSQIVCHCSAWNADKLSTAYRRIPSKNDSHSLLQSTGMPQSLKNTGVCLRQQ</sequence>
<dbReference type="AlphaFoldDB" id="A0A9Q1FEY4"/>
<dbReference type="Proteomes" id="UP001152622">
    <property type="component" value="Chromosome 6"/>
</dbReference>
<evidence type="ECO:0000313" key="3">
    <source>
        <dbReference type="Proteomes" id="UP001152622"/>
    </source>
</evidence>
<gene>
    <name evidence="2" type="ORF">SKAU_G00198090</name>
</gene>
<organism evidence="2 3">
    <name type="scientific">Synaphobranchus kaupii</name>
    <name type="common">Kaup's arrowtooth eel</name>
    <dbReference type="NCBI Taxonomy" id="118154"/>
    <lineage>
        <taxon>Eukaryota</taxon>
        <taxon>Metazoa</taxon>
        <taxon>Chordata</taxon>
        <taxon>Craniata</taxon>
        <taxon>Vertebrata</taxon>
        <taxon>Euteleostomi</taxon>
        <taxon>Actinopterygii</taxon>
        <taxon>Neopterygii</taxon>
        <taxon>Teleostei</taxon>
        <taxon>Anguilliformes</taxon>
        <taxon>Synaphobranchidae</taxon>
        <taxon>Synaphobranchus</taxon>
    </lineage>
</organism>
<feature type="region of interest" description="Disordered" evidence="1">
    <location>
        <begin position="76"/>
        <end position="100"/>
    </location>
</feature>
<protein>
    <submittedName>
        <fullName evidence="2">Uncharacterized protein</fullName>
    </submittedName>
</protein>
<feature type="compositionally biased region" description="Polar residues" evidence="1">
    <location>
        <begin position="78"/>
        <end position="100"/>
    </location>
</feature>